<reference evidence="7 8" key="1">
    <citation type="journal article" date="2016" name="Sci. Rep.">
        <title>The Dendrobium catenatum Lindl. genome sequence provides insights into polysaccharide synthase, floral development and adaptive evolution.</title>
        <authorList>
            <person name="Zhang G.Q."/>
            <person name="Xu Q."/>
            <person name="Bian C."/>
            <person name="Tsai W.C."/>
            <person name="Yeh C.M."/>
            <person name="Liu K.W."/>
            <person name="Yoshida K."/>
            <person name="Zhang L.S."/>
            <person name="Chang S.B."/>
            <person name="Chen F."/>
            <person name="Shi Y."/>
            <person name="Su Y.Y."/>
            <person name="Zhang Y.Q."/>
            <person name="Chen L.J."/>
            <person name="Yin Y."/>
            <person name="Lin M."/>
            <person name="Huang H."/>
            <person name="Deng H."/>
            <person name="Wang Z.W."/>
            <person name="Zhu S.L."/>
            <person name="Zhao X."/>
            <person name="Deng C."/>
            <person name="Niu S.C."/>
            <person name="Huang J."/>
            <person name="Wang M."/>
            <person name="Liu G.H."/>
            <person name="Yang H.J."/>
            <person name="Xiao X.J."/>
            <person name="Hsiao Y.Y."/>
            <person name="Wu W.L."/>
            <person name="Chen Y.Y."/>
            <person name="Mitsuda N."/>
            <person name="Ohme-Takagi M."/>
            <person name="Luo Y.B."/>
            <person name="Van de Peer Y."/>
            <person name="Liu Z.J."/>
        </authorList>
    </citation>
    <scope>NUCLEOTIDE SEQUENCE [LARGE SCALE GENOMIC DNA]</scope>
    <source>
        <tissue evidence="7">The whole plant</tissue>
    </source>
</reference>
<dbReference type="Proteomes" id="UP000233837">
    <property type="component" value="Unassembled WGS sequence"/>
</dbReference>
<dbReference type="Pfam" id="PF13920">
    <property type="entry name" value="zf-C3HC4_3"/>
    <property type="match status" value="1"/>
</dbReference>
<name>A0A2I0WKR8_9ASPA</name>
<dbReference type="PANTHER" id="PTHR42647:SF12">
    <property type="entry name" value="BOI-RELATED E3 UBIQUITIN-PROTEIN LIGASE 2-RELATED"/>
    <property type="match status" value="1"/>
</dbReference>
<keyword evidence="1" id="KW-0479">Metal-binding</keyword>
<dbReference type="CDD" id="cd16649">
    <property type="entry name" value="mRING-HC-C3HC5_CGRF1-like"/>
    <property type="match status" value="1"/>
</dbReference>
<protein>
    <recommendedName>
        <fullName evidence="6">RING-type domain-containing protein</fullName>
    </recommendedName>
</protein>
<keyword evidence="8" id="KW-1185">Reference proteome</keyword>
<evidence type="ECO:0000256" key="2">
    <source>
        <dbReference type="ARBA" id="ARBA00022771"/>
    </source>
</evidence>
<dbReference type="EMBL" id="KZ502547">
    <property type="protein sequence ID" value="PKU76246.1"/>
    <property type="molecule type" value="Genomic_DNA"/>
</dbReference>
<keyword evidence="5" id="KW-0175">Coiled coil</keyword>
<evidence type="ECO:0000259" key="6">
    <source>
        <dbReference type="PROSITE" id="PS50089"/>
    </source>
</evidence>
<reference evidence="7 8" key="2">
    <citation type="journal article" date="2017" name="Nature">
        <title>The Apostasia genome and the evolution of orchids.</title>
        <authorList>
            <person name="Zhang G.Q."/>
            <person name="Liu K.W."/>
            <person name="Li Z."/>
            <person name="Lohaus R."/>
            <person name="Hsiao Y.Y."/>
            <person name="Niu S.C."/>
            <person name="Wang J.Y."/>
            <person name="Lin Y.C."/>
            <person name="Xu Q."/>
            <person name="Chen L.J."/>
            <person name="Yoshida K."/>
            <person name="Fujiwara S."/>
            <person name="Wang Z.W."/>
            <person name="Zhang Y.Q."/>
            <person name="Mitsuda N."/>
            <person name="Wang M."/>
            <person name="Liu G.H."/>
            <person name="Pecoraro L."/>
            <person name="Huang H.X."/>
            <person name="Xiao X.J."/>
            <person name="Lin M."/>
            <person name="Wu X.Y."/>
            <person name="Wu W.L."/>
            <person name="Chen Y.Y."/>
            <person name="Chang S.B."/>
            <person name="Sakamoto S."/>
            <person name="Ohme-Takagi M."/>
            <person name="Yagi M."/>
            <person name="Zeng S.J."/>
            <person name="Shen C.Y."/>
            <person name="Yeh C.M."/>
            <person name="Luo Y.B."/>
            <person name="Tsai W.C."/>
            <person name="Van de Peer Y."/>
            <person name="Liu Z.J."/>
        </authorList>
    </citation>
    <scope>NUCLEOTIDE SEQUENCE [LARGE SCALE GENOMIC DNA]</scope>
    <source>
        <tissue evidence="7">The whole plant</tissue>
    </source>
</reference>
<evidence type="ECO:0000256" key="4">
    <source>
        <dbReference type="PROSITE-ProRule" id="PRU00175"/>
    </source>
</evidence>
<dbReference type="Gene3D" id="3.30.40.10">
    <property type="entry name" value="Zinc/RING finger domain, C3HC4 (zinc finger)"/>
    <property type="match status" value="1"/>
</dbReference>
<keyword evidence="3" id="KW-0862">Zinc</keyword>
<evidence type="ECO:0000256" key="5">
    <source>
        <dbReference type="SAM" id="Coils"/>
    </source>
</evidence>
<dbReference type="GO" id="GO:0043067">
    <property type="term" value="P:regulation of programmed cell death"/>
    <property type="evidence" value="ECO:0007669"/>
    <property type="project" value="TreeGrafter"/>
</dbReference>
<accession>A0A2I0WKR8</accession>
<dbReference type="PANTHER" id="PTHR42647">
    <property type="entry name" value="SBP (S-RIBONUCLEASE BINDING PROTEIN) FAMILY PROTEIN"/>
    <property type="match status" value="1"/>
</dbReference>
<dbReference type="GO" id="GO:0004842">
    <property type="term" value="F:ubiquitin-protein transferase activity"/>
    <property type="evidence" value="ECO:0007669"/>
    <property type="project" value="TreeGrafter"/>
</dbReference>
<gene>
    <name evidence="7" type="ORF">MA16_Dca015566</name>
</gene>
<dbReference type="InterPro" id="IPR013083">
    <property type="entry name" value="Znf_RING/FYVE/PHD"/>
</dbReference>
<dbReference type="GO" id="GO:0008270">
    <property type="term" value="F:zinc ion binding"/>
    <property type="evidence" value="ECO:0007669"/>
    <property type="project" value="UniProtKB-KW"/>
</dbReference>
<feature type="domain" description="RING-type" evidence="6">
    <location>
        <begin position="222"/>
        <end position="257"/>
    </location>
</feature>
<proteinExistence type="predicted"/>
<keyword evidence="2 4" id="KW-0863">Zinc-finger</keyword>
<sequence length="269" mass="30015">MAVEAHHLHLFSPQLLMNRDLGKFTESQAPAMLGNTHTGVVPAPLLASSESGVTISGKKRAREPLSFLGEDLSSYFQQQMLDLDRLVLHHAERMRLELTERRRRFSRQLVVAIEEAVSKRLKAREDEIERLKKLNWAMEERIRTLTVENEIWKELAQTNEATANLLRTNLEQLLAAQIRIKEEQQLIEEASPANDAESCCCGGGNDDRDTSTAAAAGLVRACRSCRERETTVLILPCRHLCLCAACAPIIKLCPVCNCSNTGTVNVNLS</sequence>
<dbReference type="InterPro" id="IPR001841">
    <property type="entry name" value="Znf_RING"/>
</dbReference>
<dbReference type="STRING" id="906689.A0A2I0WKR8"/>
<evidence type="ECO:0000313" key="7">
    <source>
        <dbReference type="EMBL" id="PKU76246.1"/>
    </source>
</evidence>
<feature type="coiled-coil region" evidence="5">
    <location>
        <begin position="114"/>
        <end position="148"/>
    </location>
</feature>
<dbReference type="AlphaFoldDB" id="A0A2I0WKR8"/>
<evidence type="ECO:0000256" key="1">
    <source>
        <dbReference type="ARBA" id="ARBA00022723"/>
    </source>
</evidence>
<organism evidence="7 8">
    <name type="scientific">Dendrobium catenatum</name>
    <dbReference type="NCBI Taxonomy" id="906689"/>
    <lineage>
        <taxon>Eukaryota</taxon>
        <taxon>Viridiplantae</taxon>
        <taxon>Streptophyta</taxon>
        <taxon>Embryophyta</taxon>
        <taxon>Tracheophyta</taxon>
        <taxon>Spermatophyta</taxon>
        <taxon>Magnoliopsida</taxon>
        <taxon>Liliopsida</taxon>
        <taxon>Asparagales</taxon>
        <taxon>Orchidaceae</taxon>
        <taxon>Epidendroideae</taxon>
        <taxon>Malaxideae</taxon>
        <taxon>Dendrobiinae</taxon>
        <taxon>Dendrobium</taxon>
    </lineage>
</organism>
<evidence type="ECO:0000313" key="8">
    <source>
        <dbReference type="Proteomes" id="UP000233837"/>
    </source>
</evidence>
<evidence type="ECO:0000256" key="3">
    <source>
        <dbReference type="ARBA" id="ARBA00022833"/>
    </source>
</evidence>
<dbReference type="PROSITE" id="PS50089">
    <property type="entry name" value="ZF_RING_2"/>
    <property type="match status" value="1"/>
</dbReference>
<dbReference type="OrthoDB" id="1711136at2759"/>